<evidence type="ECO:0000313" key="3">
    <source>
        <dbReference type="Proteomes" id="UP001159042"/>
    </source>
</evidence>
<feature type="compositionally biased region" description="Acidic residues" evidence="1">
    <location>
        <begin position="86"/>
        <end position="101"/>
    </location>
</feature>
<dbReference type="AlphaFoldDB" id="A0AAV8VH12"/>
<feature type="region of interest" description="Disordered" evidence="1">
    <location>
        <begin position="56"/>
        <end position="122"/>
    </location>
</feature>
<organism evidence="2 3">
    <name type="scientific">Exocentrus adspersus</name>
    <dbReference type="NCBI Taxonomy" id="1586481"/>
    <lineage>
        <taxon>Eukaryota</taxon>
        <taxon>Metazoa</taxon>
        <taxon>Ecdysozoa</taxon>
        <taxon>Arthropoda</taxon>
        <taxon>Hexapoda</taxon>
        <taxon>Insecta</taxon>
        <taxon>Pterygota</taxon>
        <taxon>Neoptera</taxon>
        <taxon>Endopterygota</taxon>
        <taxon>Coleoptera</taxon>
        <taxon>Polyphaga</taxon>
        <taxon>Cucujiformia</taxon>
        <taxon>Chrysomeloidea</taxon>
        <taxon>Cerambycidae</taxon>
        <taxon>Lamiinae</taxon>
        <taxon>Acanthocinini</taxon>
        <taxon>Exocentrus</taxon>
    </lineage>
</organism>
<evidence type="ECO:0000313" key="2">
    <source>
        <dbReference type="EMBL" id="KAJ8913360.1"/>
    </source>
</evidence>
<protein>
    <submittedName>
        <fullName evidence="2">Uncharacterized protein</fullName>
    </submittedName>
</protein>
<keyword evidence="3" id="KW-1185">Reference proteome</keyword>
<dbReference type="EMBL" id="JANEYG010000095">
    <property type="protein sequence ID" value="KAJ8913360.1"/>
    <property type="molecule type" value="Genomic_DNA"/>
</dbReference>
<comment type="caution">
    <text evidence="2">The sequence shown here is derived from an EMBL/GenBank/DDBJ whole genome shotgun (WGS) entry which is preliminary data.</text>
</comment>
<gene>
    <name evidence="2" type="ORF">NQ315_008750</name>
</gene>
<sequence length="122" mass="13452">MQIRSIVDFYTTTNNEMASIPSTIVVFSEDKVNFPLKWALVVMKQLFQFNLVDEDGDQRIEGGPTKRKLLAPPPPSSPAFTVSYNLDEEEQEIEEVLEDSGEGTSSTGGSSSSSIGSKKQKF</sequence>
<accession>A0AAV8VH12</accession>
<name>A0AAV8VH12_9CUCU</name>
<reference evidence="2 3" key="1">
    <citation type="journal article" date="2023" name="Insect Mol. Biol.">
        <title>Genome sequencing provides insights into the evolution of gene families encoding plant cell wall-degrading enzymes in longhorned beetles.</title>
        <authorList>
            <person name="Shin N.R."/>
            <person name="Okamura Y."/>
            <person name="Kirsch R."/>
            <person name="Pauchet Y."/>
        </authorList>
    </citation>
    <scope>NUCLEOTIDE SEQUENCE [LARGE SCALE GENOMIC DNA]</scope>
    <source>
        <strain evidence="2">EAD_L_NR</strain>
    </source>
</reference>
<dbReference type="Proteomes" id="UP001159042">
    <property type="component" value="Unassembled WGS sequence"/>
</dbReference>
<proteinExistence type="predicted"/>
<evidence type="ECO:0000256" key="1">
    <source>
        <dbReference type="SAM" id="MobiDB-lite"/>
    </source>
</evidence>
<feature type="compositionally biased region" description="Low complexity" evidence="1">
    <location>
        <begin position="102"/>
        <end position="122"/>
    </location>
</feature>